<evidence type="ECO:0000256" key="4">
    <source>
        <dbReference type="ARBA" id="ARBA00022989"/>
    </source>
</evidence>
<protein>
    <recommendedName>
        <fullName evidence="9">Peptidase S8/S53 domain-containing protein</fullName>
    </recommendedName>
</protein>
<evidence type="ECO:0000259" key="9">
    <source>
        <dbReference type="Pfam" id="PF00082"/>
    </source>
</evidence>
<sequence length="1213" mass="124726">MRWFRFPSMACLGALGGAAAGALVPSDASGGWPPPTSASAADMADAENWPNDPDYGPSATQSGQWSFYSFLPAPSGSARPRPEESAAGMAIDLAWRRTQGDPRVRIAVTGSGILWDDGDLLEKVWLNRGELAPDHMPLHADGTPCAGDGELAGFDCNGDGVLSASDYDDTPGLTPAASAGRPKGDRNGNGRLDAGDLILHFSDGKDDDDNGYVDDIAGWDFFKNDNDPFDDTLNGQGTEGAKIAAAQTNNGLGGAGACPLCRVVPLRVGDSRVADAQDLAKAILYAADLRADVVQCPVTAVDSTAFLQAALDYAHGEGTLVVASVGDEGSRHHSAPAMSNHALPVSAVRYDGPSVQTSTTFLDASPCSSFGGNNLLAVSSAGCASDATAELAGVAGLLYSAALERGVALSPAETQGLLIASADDIDVPESREPGSPYRSSQPGFDQRFGHGRVNANRAVEALRDGRVPPAIDLTSPRWFEVLYKDQVQVPVPIEGTISAKRATAYDYAIEWAPGVQPLESDFRVLQREVNVAPTVVIGAGGPLASLDVRTIDTSHARDADSPHGENDRAITVRAWATARYGGAAGDVRSEARRTYYVASDPTLVDGFPLFVGDSGEGSPKLADLDGDGGREIIYPTAGGELRVLKATPKGPKPLPGFPFRTRHADGLLDPEAPDASPAFYRRARAYDEVAWDKLGREPILGAPAIADLDGDGAQEIAISTWPGTVYVIGADGALRDGWPVRLPEIPSCPLDPGAPASAPCMSPDARIARGAFAAPVLADLDGDGLLDVIQAAFDGNVYAFDAAGGALRGWPVEVHYEGPLAREPARSRLLATPAVADFNGDGLPDLLVGSSERLGDDGDAGAVYVLDARGAAAPSGPVLAGWPVTMPSLSLAPLVAEGIAASGVVGRFGGTLAGVVQGNGAPPLVLPASPGAQDGLLSTPAGALPPPRGGSAAGLDPTFGPLSPAAGARTMLPLLSHPALGDVDQDGTPDVIAAGASEAAALALAGERGAERPAHLLAVWSGRSGAMLPRAPFVLEDHTVGSSQAVVDLNGDGYPEVLTGSSGYFLHAFDGCGREPRGFPKFTGQSIATTPAVGDLDGDGTLEVVVGTRDGWLFAWHTEATTGALVAWESFHHDNRNTGNLETPLDQGGGRSAARPLTVDLCEGPQQAQVMLRLGGGCACAAAGDPRGGAGERAALGAALLGAMALWGRRRRA</sequence>
<dbReference type="PROSITE" id="PS51892">
    <property type="entry name" value="SUBTILASE"/>
    <property type="match status" value="1"/>
</dbReference>
<dbReference type="STRING" id="1254432.SCE1572_34500"/>
<dbReference type="SUPFAM" id="SSF52743">
    <property type="entry name" value="Subtilisin-like"/>
    <property type="match status" value="1"/>
</dbReference>
<feature type="region of interest" description="Disordered" evidence="7">
    <location>
        <begin position="938"/>
        <end position="958"/>
    </location>
</feature>
<feature type="region of interest" description="Disordered" evidence="7">
    <location>
        <begin position="27"/>
        <end position="60"/>
    </location>
</feature>
<dbReference type="eggNOG" id="COG1404">
    <property type="taxonomic scope" value="Bacteria"/>
</dbReference>
<feature type="region of interest" description="Disordered" evidence="7">
    <location>
        <begin position="167"/>
        <end position="189"/>
    </location>
</feature>
<dbReference type="EMBL" id="CP003969">
    <property type="protein sequence ID" value="AGP39146.1"/>
    <property type="molecule type" value="Genomic_DNA"/>
</dbReference>
<dbReference type="GO" id="GO:0006508">
    <property type="term" value="P:proteolysis"/>
    <property type="evidence" value="ECO:0007669"/>
    <property type="project" value="InterPro"/>
</dbReference>
<evidence type="ECO:0000256" key="8">
    <source>
        <dbReference type="SAM" id="SignalP"/>
    </source>
</evidence>
<dbReference type="Gene3D" id="2.130.10.130">
    <property type="entry name" value="Integrin alpha, N-terminal"/>
    <property type="match status" value="2"/>
</dbReference>
<dbReference type="InterPro" id="IPR028994">
    <property type="entry name" value="Integrin_alpha_N"/>
</dbReference>
<evidence type="ECO:0000256" key="5">
    <source>
        <dbReference type="ARBA" id="ARBA00023136"/>
    </source>
</evidence>
<dbReference type="PANTHER" id="PTHR21419:SF30">
    <property type="entry name" value="IG-LIKE DOMAIN-CONTAINING PROTEIN"/>
    <property type="match status" value="1"/>
</dbReference>
<feature type="signal peptide" evidence="8">
    <location>
        <begin position="1"/>
        <end position="22"/>
    </location>
</feature>
<dbReference type="AlphaFoldDB" id="S4Y3V1"/>
<dbReference type="GO" id="GO:0004252">
    <property type="term" value="F:serine-type endopeptidase activity"/>
    <property type="evidence" value="ECO:0007669"/>
    <property type="project" value="InterPro"/>
</dbReference>
<dbReference type="InterPro" id="IPR000209">
    <property type="entry name" value="Peptidase_S8/S53_dom"/>
</dbReference>
<evidence type="ECO:0000256" key="2">
    <source>
        <dbReference type="ARBA" id="ARBA00022692"/>
    </source>
</evidence>
<dbReference type="InterPro" id="IPR013517">
    <property type="entry name" value="FG-GAP"/>
</dbReference>
<evidence type="ECO:0000256" key="1">
    <source>
        <dbReference type="ARBA" id="ARBA00004167"/>
    </source>
</evidence>
<comment type="similarity">
    <text evidence="6">Belongs to the peptidase S8 family.</text>
</comment>
<keyword evidence="4" id="KW-1133">Transmembrane helix</keyword>
<dbReference type="PROSITE" id="PS00018">
    <property type="entry name" value="EF_HAND_1"/>
    <property type="match status" value="2"/>
</dbReference>
<dbReference type="OrthoDB" id="9765693at2"/>
<dbReference type="PANTHER" id="PTHR21419">
    <property type="match status" value="1"/>
</dbReference>
<dbReference type="Gene3D" id="3.40.50.200">
    <property type="entry name" value="Peptidase S8/S53 domain"/>
    <property type="match status" value="1"/>
</dbReference>
<proteinExistence type="inferred from homology"/>
<dbReference type="Pfam" id="PF13517">
    <property type="entry name" value="FG-GAP_3"/>
    <property type="match status" value="2"/>
</dbReference>
<accession>S4Y3V1</accession>
<feature type="domain" description="Peptidase S8/S53" evidence="9">
    <location>
        <begin position="106"/>
        <end position="451"/>
    </location>
</feature>
<dbReference type="KEGG" id="scu:SCE1572_34500"/>
<feature type="chain" id="PRO_5004534098" description="Peptidase S8/S53 domain-containing protein" evidence="8">
    <location>
        <begin position="23"/>
        <end position="1213"/>
    </location>
</feature>
<dbReference type="InterPro" id="IPR018247">
    <property type="entry name" value="EF_Hand_1_Ca_BS"/>
</dbReference>
<keyword evidence="2" id="KW-0812">Transmembrane</keyword>
<comment type="caution">
    <text evidence="6">Lacks conserved residue(s) required for the propagation of feature annotation.</text>
</comment>
<keyword evidence="3 8" id="KW-0732">Signal</keyword>
<dbReference type="InterPro" id="IPR045232">
    <property type="entry name" value="FAM234"/>
</dbReference>
<dbReference type="InterPro" id="IPR036852">
    <property type="entry name" value="Peptidase_S8/S53_dom_sf"/>
</dbReference>
<evidence type="ECO:0000256" key="6">
    <source>
        <dbReference type="PROSITE-ProRule" id="PRU01240"/>
    </source>
</evidence>
<evidence type="ECO:0000256" key="7">
    <source>
        <dbReference type="SAM" id="MobiDB-lite"/>
    </source>
</evidence>
<dbReference type="SUPFAM" id="SSF69318">
    <property type="entry name" value="Integrin alpha N-terminal domain"/>
    <property type="match status" value="2"/>
</dbReference>
<evidence type="ECO:0000313" key="10">
    <source>
        <dbReference type="EMBL" id="AGP39146.1"/>
    </source>
</evidence>
<evidence type="ECO:0000256" key="3">
    <source>
        <dbReference type="ARBA" id="ARBA00022729"/>
    </source>
</evidence>
<dbReference type="PATRIC" id="fig|1254432.3.peg.7817"/>
<dbReference type="HOGENOM" id="CLU_269464_0_0_7"/>
<reference evidence="10 11" key="1">
    <citation type="journal article" date="2013" name="Sci. Rep.">
        <title>Extraordinary expansion of a Sorangium cellulosum genome from an alkaline milieu.</title>
        <authorList>
            <person name="Han K."/>
            <person name="Li Z.F."/>
            <person name="Peng R."/>
            <person name="Zhu L.P."/>
            <person name="Zhou T."/>
            <person name="Wang L.G."/>
            <person name="Li S.G."/>
            <person name="Zhang X.B."/>
            <person name="Hu W."/>
            <person name="Wu Z.H."/>
            <person name="Qin N."/>
            <person name="Li Y.Z."/>
        </authorList>
    </citation>
    <scope>NUCLEOTIDE SEQUENCE [LARGE SCALE GENOMIC DNA]</scope>
    <source>
        <strain evidence="10 11">So0157-2</strain>
    </source>
</reference>
<evidence type="ECO:0000313" key="11">
    <source>
        <dbReference type="Proteomes" id="UP000014803"/>
    </source>
</evidence>
<comment type="subcellular location">
    <subcellularLocation>
        <location evidence="1">Membrane</location>
        <topology evidence="1">Single-pass membrane protein</topology>
    </subcellularLocation>
</comment>
<dbReference type="RefSeq" id="WP_020738792.1">
    <property type="nucleotide sequence ID" value="NC_021658.1"/>
</dbReference>
<dbReference type="Pfam" id="PF00082">
    <property type="entry name" value="Peptidase_S8"/>
    <property type="match status" value="1"/>
</dbReference>
<dbReference type="GO" id="GO:0016020">
    <property type="term" value="C:membrane"/>
    <property type="evidence" value="ECO:0007669"/>
    <property type="project" value="UniProtKB-SubCell"/>
</dbReference>
<keyword evidence="5" id="KW-0472">Membrane</keyword>
<name>S4Y3V1_SORCE</name>
<gene>
    <name evidence="10" type="ORF">SCE1572_34500</name>
</gene>
<organism evidence="10 11">
    <name type="scientific">Sorangium cellulosum So0157-2</name>
    <dbReference type="NCBI Taxonomy" id="1254432"/>
    <lineage>
        <taxon>Bacteria</taxon>
        <taxon>Pseudomonadati</taxon>
        <taxon>Myxococcota</taxon>
        <taxon>Polyangia</taxon>
        <taxon>Polyangiales</taxon>
        <taxon>Polyangiaceae</taxon>
        <taxon>Sorangium</taxon>
    </lineage>
</organism>
<dbReference type="Proteomes" id="UP000014803">
    <property type="component" value="Chromosome"/>
</dbReference>